<dbReference type="InterPro" id="IPR046791">
    <property type="entry name" value="Polycystin_dom"/>
</dbReference>
<evidence type="ECO:0000256" key="7">
    <source>
        <dbReference type="ARBA" id="ARBA00022989"/>
    </source>
</evidence>
<feature type="domain" description="PKD" evidence="18">
    <location>
        <begin position="1922"/>
        <end position="1964"/>
    </location>
</feature>
<dbReference type="SMART" id="SM00202">
    <property type="entry name" value="SR"/>
    <property type="match status" value="1"/>
</dbReference>
<evidence type="ECO:0000256" key="16">
    <source>
        <dbReference type="SAM" id="Phobius"/>
    </source>
</evidence>
<dbReference type="Gene3D" id="3.10.250.10">
    <property type="entry name" value="SRCR-like domain"/>
    <property type="match status" value="1"/>
</dbReference>
<reference evidence="21" key="1">
    <citation type="submission" date="2022-08" db="UniProtKB">
        <authorList>
            <consortium name="EnsemblMetazoa"/>
        </authorList>
    </citation>
    <scope>IDENTIFICATION</scope>
    <source>
        <strain evidence="21">05x7-T-G4-1.051#20</strain>
    </source>
</reference>
<dbReference type="GO" id="GO:0005262">
    <property type="term" value="F:calcium channel activity"/>
    <property type="evidence" value="ECO:0007669"/>
    <property type="project" value="TreeGrafter"/>
</dbReference>
<dbReference type="InterPro" id="IPR001190">
    <property type="entry name" value="SRCR"/>
</dbReference>
<keyword evidence="11" id="KW-0325">Glycoprotein</keyword>
<comment type="subcellular location">
    <subcellularLocation>
        <location evidence="2">Cell membrane</location>
        <topology evidence="2">Multi-pass membrane protein</topology>
    </subcellularLocation>
    <subcellularLocation>
        <location evidence="1">Cell projection</location>
        <location evidence="1">Cilium</location>
    </subcellularLocation>
</comment>
<dbReference type="Proteomes" id="UP000005408">
    <property type="component" value="Unassembled WGS sequence"/>
</dbReference>
<keyword evidence="4" id="KW-1003">Cell membrane</keyword>
<dbReference type="InterPro" id="IPR051223">
    <property type="entry name" value="Polycystin"/>
</dbReference>
<feature type="region of interest" description="Disordered" evidence="15">
    <location>
        <begin position="3134"/>
        <end position="3156"/>
    </location>
</feature>
<dbReference type="InterPro" id="IPR002859">
    <property type="entry name" value="PKD/REJ-like"/>
</dbReference>
<dbReference type="PROSITE" id="PS50093">
    <property type="entry name" value="PKD"/>
    <property type="match status" value="2"/>
</dbReference>
<feature type="transmembrane region" description="Helical" evidence="16">
    <location>
        <begin position="3633"/>
        <end position="3656"/>
    </location>
</feature>
<keyword evidence="5 16" id="KW-0812">Transmembrane</keyword>
<dbReference type="FunFam" id="2.60.60.20:FF:000022">
    <property type="entry name" value="Uncharacterized protein"/>
    <property type="match status" value="1"/>
</dbReference>
<feature type="transmembrane region" description="Helical" evidence="16">
    <location>
        <begin position="4112"/>
        <end position="4134"/>
    </location>
</feature>
<evidence type="ECO:0000256" key="2">
    <source>
        <dbReference type="ARBA" id="ARBA00004651"/>
    </source>
</evidence>
<dbReference type="SUPFAM" id="SSF49299">
    <property type="entry name" value="PKD domain"/>
    <property type="match status" value="3"/>
</dbReference>
<dbReference type="PANTHER" id="PTHR10877:SF194">
    <property type="entry name" value="LOCATION OF VULVA DEFECTIVE 1"/>
    <property type="match status" value="1"/>
</dbReference>
<dbReference type="Gene3D" id="2.60.60.20">
    <property type="entry name" value="PLAT/LH2 domain"/>
    <property type="match status" value="1"/>
</dbReference>
<evidence type="ECO:0000259" key="20">
    <source>
        <dbReference type="PROSITE" id="PS50287"/>
    </source>
</evidence>
<evidence type="ECO:0000313" key="22">
    <source>
        <dbReference type="Proteomes" id="UP000005408"/>
    </source>
</evidence>
<feature type="transmembrane region" description="Helical" evidence="16">
    <location>
        <begin position="4018"/>
        <end position="4038"/>
    </location>
</feature>
<organism evidence="21 22">
    <name type="scientific">Magallana gigas</name>
    <name type="common">Pacific oyster</name>
    <name type="synonym">Crassostrea gigas</name>
    <dbReference type="NCBI Taxonomy" id="29159"/>
    <lineage>
        <taxon>Eukaryota</taxon>
        <taxon>Metazoa</taxon>
        <taxon>Spiralia</taxon>
        <taxon>Lophotrochozoa</taxon>
        <taxon>Mollusca</taxon>
        <taxon>Bivalvia</taxon>
        <taxon>Autobranchia</taxon>
        <taxon>Pteriomorphia</taxon>
        <taxon>Ostreida</taxon>
        <taxon>Ostreoidea</taxon>
        <taxon>Ostreidae</taxon>
        <taxon>Magallana</taxon>
    </lineage>
</organism>
<feature type="region of interest" description="Disordered" evidence="15">
    <location>
        <begin position="22"/>
        <end position="90"/>
    </location>
</feature>
<comment type="caution">
    <text evidence="14">Lacks conserved residue(s) required for the propagation of feature annotation.</text>
</comment>
<evidence type="ECO:0000256" key="1">
    <source>
        <dbReference type="ARBA" id="ARBA00004138"/>
    </source>
</evidence>
<dbReference type="GO" id="GO:0005929">
    <property type="term" value="C:cilium"/>
    <property type="evidence" value="ECO:0007669"/>
    <property type="project" value="UniProtKB-SubCell"/>
</dbReference>
<dbReference type="InterPro" id="IPR001024">
    <property type="entry name" value="PLAT/LH2_dom"/>
</dbReference>
<keyword evidence="9 16" id="KW-0472">Membrane</keyword>
<evidence type="ECO:0000313" key="21">
    <source>
        <dbReference type="EnsemblMetazoa" id="G2278.1:cds"/>
    </source>
</evidence>
<evidence type="ECO:0000256" key="17">
    <source>
        <dbReference type="SAM" id="SignalP"/>
    </source>
</evidence>
<keyword evidence="12" id="KW-0966">Cell projection</keyword>
<evidence type="ECO:0000256" key="14">
    <source>
        <dbReference type="PROSITE-ProRule" id="PRU00196"/>
    </source>
</evidence>
<keyword evidence="6 17" id="KW-0732">Signal</keyword>
<feature type="region of interest" description="Disordered" evidence="15">
    <location>
        <begin position="3543"/>
        <end position="3567"/>
    </location>
</feature>
<evidence type="ECO:0000256" key="9">
    <source>
        <dbReference type="ARBA" id="ARBA00023136"/>
    </source>
</evidence>
<evidence type="ECO:0000256" key="8">
    <source>
        <dbReference type="ARBA" id="ARBA00023069"/>
    </source>
</evidence>
<name>A0A8W8KDX4_MAGGI</name>
<evidence type="ECO:0000259" key="19">
    <source>
        <dbReference type="PROSITE" id="PS50095"/>
    </source>
</evidence>
<feature type="transmembrane region" description="Helical" evidence="16">
    <location>
        <begin position="3721"/>
        <end position="3741"/>
    </location>
</feature>
<evidence type="ECO:0000256" key="6">
    <source>
        <dbReference type="ARBA" id="ARBA00022729"/>
    </source>
</evidence>
<evidence type="ECO:0000256" key="3">
    <source>
        <dbReference type="ARBA" id="ARBA00007200"/>
    </source>
</evidence>
<dbReference type="Pfam" id="PF01477">
    <property type="entry name" value="PLAT"/>
    <property type="match status" value="1"/>
</dbReference>
<feature type="region of interest" description="Disordered" evidence="15">
    <location>
        <begin position="135"/>
        <end position="185"/>
    </location>
</feature>
<keyword evidence="7 16" id="KW-1133">Transmembrane helix</keyword>
<dbReference type="Pfam" id="PF00801">
    <property type="entry name" value="PKD"/>
    <property type="match status" value="1"/>
</dbReference>
<feature type="transmembrane region" description="Helical" evidence="16">
    <location>
        <begin position="4075"/>
        <end position="4092"/>
    </location>
</feature>
<dbReference type="InterPro" id="IPR036772">
    <property type="entry name" value="SRCR-like_dom_sf"/>
</dbReference>
<dbReference type="InterPro" id="IPR035986">
    <property type="entry name" value="PKD_dom_sf"/>
</dbReference>
<dbReference type="Pfam" id="PF08016">
    <property type="entry name" value="PKD_channel"/>
    <property type="match status" value="1"/>
</dbReference>
<evidence type="ECO:0000256" key="11">
    <source>
        <dbReference type="ARBA" id="ARBA00023180"/>
    </source>
</evidence>
<evidence type="ECO:0000256" key="10">
    <source>
        <dbReference type="ARBA" id="ARBA00023157"/>
    </source>
</evidence>
<feature type="disulfide bond" evidence="13">
    <location>
        <begin position="3829"/>
        <end position="3840"/>
    </location>
</feature>
<dbReference type="Pfam" id="PF00530">
    <property type="entry name" value="SRCR"/>
    <property type="match status" value="1"/>
</dbReference>
<feature type="domain" description="PKD" evidence="18">
    <location>
        <begin position="739"/>
        <end position="799"/>
    </location>
</feature>
<keyword evidence="22" id="KW-1185">Reference proteome</keyword>
<dbReference type="PROSITE" id="PS50095">
    <property type="entry name" value="PLAT"/>
    <property type="match status" value="1"/>
</dbReference>
<dbReference type="PANTHER" id="PTHR10877">
    <property type="entry name" value="POLYCYSTIN FAMILY MEMBER"/>
    <property type="match status" value="1"/>
</dbReference>
<dbReference type="InterPro" id="IPR036392">
    <property type="entry name" value="PLAT/LH2_dom_sf"/>
</dbReference>
<feature type="compositionally biased region" description="Polar residues" evidence="15">
    <location>
        <begin position="135"/>
        <end position="147"/>
    </location>
</feature>
<evidence type="ECO:0000259" key="18">
    <source>
        <dbReference type="PROSITE" id="PS50093"/>
    </source>
</evidence>
<keyword evidence="10 14" id="KW-1015">Disulfide bond</keyword>
<keyword evidence="8" id="KW-0969">Cilium</keyword>
<dbReference type="SUPFAM" id="SSF56487">
    <property type="entry name" value="SRCR-like"/>
    <property type="match status" value="1"/>
</dbReference>
<protein>
    <submittedName>
        <fullName evidence="21">Uncharacterized protein</fullName>
    </submittedName>
</protein>
<feature type="domain" description="SRCR" evidence="20">
    <location>
        <begin position="517"/>
        <end position="612"/>
    </location>
</feature>
<dbReference type="Pfam" id="PF02010">
    <property type="entry name" value="REJ"/>
    <property type="match status" value="1"/>
</dbReference>
<dbReference type="SMART" id="SM00308">
    <property type="entry name" value="LH2"/>
    <property type="match status" value="1"/>
</dbReference>
<feature type="domain" description="PLAT" evidence="19">
    <location>
        <begin position="3282"/>
        <end position="3401"/>
    </location>
</feature>
<evidence type="ECO:0000256" key="5">
    <source>
        <dbReference type="ARBA" id="ARBA00022692"/>
    </source>
</evidence>
<accession>A0A8W8KDX4</accession>
<feature type="transmembrane region" description="Helical" evidence="16">
    <location>
        <begin position="3977"/>
        <end position="3998"/>
    </location>
</feature>
<evidence type="ECO:0000256" key="4">
    <source>
        <dbReference type="ARBA" id="ARBA00022475"/>
    </source>
</evidence>
<dbReference type="GO" id="GO:0050982">
    <property type="term" value="P:detection of mechanical stimulus"/>
    <property type="evidence" value="ECO:0007669"/>
    <property type="project" value="TreeGrafter"/>
</dbReference>
<dbReference type="GO" id="GO:0005886">
    <property type="term" value="C:plasma membrane"/>
    <property type="evidence" value="ECO:0007669"/>
    <property type="project" value="UniProtKB-SubCell"/>
</dbReference>
<proteinExistence type="inferred from homology"/>
<feature type="transmembrane region" description="Helical" evidence="16">
    <location>
        <begin position="3484"/>
        <end position="3510"/>
    </location>
</feature>
<dbReference type="InterPro" id="IPR000601">
    <property type="entry name" value="PKD_dom"/>
</dbReference>
<feature type="compositionally biased region" description="Low complexity" evidence="15">
    <location>
        <begin position="155"/>
        <end position="185"/>
    </location>
</feature>
<dbReference type="Pfam" id="PF20519">
    <property type="entry name" value="Polycystin_dom"/>
    <property type="match status" value="1"/>
</dbReference>
<dbReference type="InterPro" id="IPR013122">
    <property type="entry name" value="PKD1_2_channel"/>
</dbReference>
<dbReference type="InterPro" id="IPR003915">
    <property type="entry name" value="PKD_2"/>
</dbReference>
<dbReference type="GO" id="GO:0005509">
    <property type="term" value="F:calcium ion binding"/>
    <property type="evidence" value="ECO:0007669"/>
    <property type="project" value="InterPro"/>
</dbReference>
<feature type="transmembrane region" description="Helical" evidence="16">
    <location>
        <begin position="4174"/>
        <end position="4195"/>
    </location>
</feature>
<dbReference type="EnsemblMetazoa" id="G2278.1">
    <property type="protein sequence ID" value="G2278.1:cds"/>
    <property type="gene ID" value="G2278"/>
</dbReference>
<evidence type="ECO:0000256" key="13">
    <source>
        <dbReference type="PIRSR" id="PIRSR603915-2"/>
    </source>
</evidence>
<dbReference type="CDD" id="cd00146">
    <property type="entry name" value="PKD"/>
    <property type="match status" value="1"/>
</dbReference>
<comment type="similarity">
    <text evidence="3">Belongs to the polycystin family.</text>
</comment>
<feature type="transmembrane region" description="Helical" evidence="16">
    <location>
        <begin position="3444"/>
        <end position="3464"/>
    </location>
</feature>
<feature type="transmembrane region" description="Helical" evidence="16">
    <location>
        <begin position="3237"/>
        <end position="3257"/>
    </location>
</feature>
<sequence>MREIHIALLIAFICASEVISTSTTNGNDGSTTEISQTETTNDTTSDSAATTTGAIDTTTEPAETTTEATDTTTTITTQPSTSNTTTEQAVTTTEAIDTTTVLEITDVSTAEVISTSTTPANGETSTEILQTETTNDITSNSASTTTDAIDKTTEPAETTTEATDTTTTFTTQPSATTTSSTTTFDTTSDVDEVMTTALANDTTTEEAVISSDALVTTTLETTDVNDESNPTSIQEVNGLQIDYSPYSFYGNLTIFNISLTSGSNHTTLAVINNQTTIVCDEDSNALVYEWSYNFNLTGDINITIIVSNDISQMSKSFIIYKYYPINGISTTNISSIYNTSEAVTMNLLIELNVMIPQGFINFTVDWSDGNYSMGILDLNKQPLEQQIQLLHPYSIQGNYTVVLTLQSQLEALNLSYNVYIWDRLSVLLNSSVKAKVNEEIEFMFSNPPNSNFRYLVTYGDGSSMQNVESDLYRPFDISTLNKSFSTPGLFDVSMQAWNPFYSSSNAYTVNVTAYTPVRLFGGAVHFEGSVEVFYAGKWRSICDTDWDTTEANIVCFMAGYARTAATPYLNTHFGVGAVTNMSINCGGEEWDIEDCSPQINVPTCPIAGVHCSTNGVFMLKLSNGQDSTVSLLTGQDTVINFDYVADIASFEAILDNNIDLDTQGVQNNIQNKTYQFFLSPTMISGYGIHQILFRLTREMSVKEVKVEVNFEENISQFQVEYDKFVEYRKPTNFNATVASGSNLHFTWVFGSTVINCNFTGNGTQFFSFNHTITEYGNVSVTVVASNSIVTATQSFNVIVFNRINGIIINTSKPSYETLEEVDINLMVTDDALQPQGQVNATIDFGNGNITHCLLSVNDTYLIPNLNFFHHYETQGNYSIPLILKSYGDTLYKTHNIQVWDKLNVNLSSVTEGKVDVGIQFTFGATPRSNFLYHISYGDGTYIQNNETDLYRNYDFESWNKSYNEPGLYNVSMRAWNPVHDSYFSYLIKITQDQILNYTIDKENSQIIPYFYGDSKEILLYFETRNNTVQEVEFELMIGDALINSSSIIINQSEAKVKTIHLPLHRLLQDIPFGNHSMNMTLFAQNRTEVNGLIVQLYYEEKITGLRVFFEKNVEVEKNVVFDATLESGSNFEVKWIYKNNSAEFMYLNNNTRSFSHNFTLFDTGNIEASVTVTNLVSNQTYSFLFHGYYRINGIFLKIGEFYETTDTFDVAVIVNSTAKQPQGNVNLNLDMGDNEVINTSLTTGDGTLNSGYSKAKQYPIQGNYTIIANLTSPLGSEVFSSTVYVWDKLTVNVSSEVEKKVFENITFEFQNTPNSNFLYILSYGDGDIRQNNYSDLFRPYDFESWNKSYNYPNDYNVSLYAWNPVYSSFHSYMIHVTQDQITNFTFDGNQSMPILLVSKSVVDVHFNFSTLNNTIVPDLLFNATIGNLSIDTRTAKIDQQAGLLVFSMDSSLMGNLIYELYTIKFSMLAQNETEEHSLVMTIIYEQAIEDIMVDYDLYTEVGFPLAFNVSIINGSNMETDWFLGPTDTLHFLHPCNSTRSLLFNHTFKETGDINVTVVGKNRVSALSKSVIAYHYYEINGFVLQSNTTVQTIENATIVLRVENSANQPQGMVYIEIDFGDGDSTNISLDANDDELAVGVPFSHHYVYQGVYNITAILISHINSKNLTTAIGIWDKLDVNLAPVSPTRVNHEAEFSFISTPNSNFMYNVSYDDGTFVTNKESDLYHHYNFTSWNKSYSQPKKYYNVSVKAWNPVHSSINWIDVLIEHPLHEGKIGMSPNIEMIPRPDGKQNITMSLLENLPDPSNVVCTFDNDEDDLVINYTISRFGYNHPVKRNYTFQRDGDKNVTFTCYNSVSSYQGFSVIQVRSFTADDFNYTFLNPVNMNMSLVPTIPSDGIHFPFKPKHDPVNVIFNLTLFECSRLPPNIETVWVFGDGTSENRFIQTEFEYIHEFKMRGNYTMTFTILDHNYNTSSIRVHNITLGTMILFCDKHSVDLRKETFTLTATKMLGNATYEFQVDVLENNQNIYNLQVIEDSYEPLHAYSTTNVSLQFYEYGFYLPKVKGFNGSVTEIVYLDNPIIADYNITGEIDLVADASNWRVVSPPGEVKFFVEIINKTEDPRFGIPKRPFTHCSLLTGDLVDRFQYKQTFNITADTPMQYNNTYISLGNLTVSITCSNNISDVTITKPIYVGNDCYSKVGLFERKYSMPNESLPVSTATDVYIYSRINVHCLEHDIKYNWTIRKTNLVGADLEVVNYTNPLGTNTGTFLVTNGSFAAGYYKIELNVTLSSTYFHEYTYMTFKDPLPFSYISGGSTRTVSSNTQSYEFDATFSHDGKGERGNIRFTWTCKKINQAFPFGNNEIDMKARSNQGGSCSTGNSQSNGRYEITGLNPGERFEATVTVQRISGVNQPTDSFTQLIVVDSGSIPVLSLRCTKNCLSKVAVASPHALRGVCSNCESSGLKKLRSKWKLWVEKETSADVFVEVANFTNMTGITGTLKESVIIDGGQLESGKKYLIAMEGAFNDSSYSPNFVYTTFKTNFPPYNGHCTVNTTTDTINRLSVNCFDWLDEGLHENRDAVRDRSNAVVFQYLYETKITRNTSFGVQTMTHYLYRGGESTIKEVPVQAGDNFTDYNVTILVKIVDEQGDFSLFETTTQIIPPTKPAQINVNSVGGFFDNVIASYSQAVAGGNNMAAVGVLGAAASLFDNVTNTTTVPTEDEVLSSKRVADEDTMNPTINPVEALYIQKIKEIMGFFKSDITLDCTENAKKFSISDIQHVFSTLESLVLLTQYIPIDILEDLTTFIFNMTHCFEGVVNFVTDELDDGVTFIPIQYSDIIRDICEVALRVLNTVMDKMLPTKLQNLDVDLNLEDIEAELALKTEFENKMNAHKGLSNVTNYRGKANQVLLVRQHVRGIQQSQVNLTAKILHRQQEVIAILQEITLRSLSLGEKSLISTTVLDIVTQRVTPDDVDETYVKNFESNKTELLIKIIVYKRNPYNYVENASSLTTGVSSIDMGPDAIVDSVIKNPPVPEPTVYEPKLQTTYPEPMIYFKFEVENDGDAGVVFFKPDNFDISSTPNDTLYSFYFSSVYFPTSQDFEVVVSAANWSTADDGFKIFLDGGVCNKGICYMGIKLGVVDVTSSQSDTTGNSRRRRRDTGQEAANDTAAFTPTASNFSMAITTTGCRSYDKATDTWTSDNCEVLRISTKENTVCRCSGTTFSSTFVVPLNTIDFANVWGKFDPANAAVYGTLIAFLVVYVIAALYLRRQDKKDEEKWATHFLSDTDGGDTNFYLLTVQTGMRKGAGTLSNVNFILSGDESDTGIRTLSDGVRKGFATASVNKYIMGTSEPLGNLTHLRIWHDNSGPKGSQSWYLNRVVVDDLHTQERYIFLCDKWLSVEEEDGMIDRILPVSSNDDITSFNNLFSDHAQSNISEQHLWLSMFIRPQRSIFSRVQRLSCILCMLFLTMITNAMFFRSSSEDKVDGVWQVGVIRISVTTIIVSIIGISITTPPIMFITFAFRKCRPPPPKIIKPKKKKPIATISHSDNEVYSSEIENDDAGSGTKDDGIENASEDDASNNKMKAKNLENLLDNNHLPLPHWVRRIAWFVVFMSVLSSAFFLLLYSMEWGIEKSEEWLSSFMLSFFESLLCVDPLKVLLISVVFALIFKRMADESVPPKVDFEKLQTISKSQFKAKSREGFNALVNNIVTSQKPLSEEQVAIMRKKRQEERTAKAAMITLLVYAIYVSAIYSISYMERDQRGYTFKQSLDDYMYSSFSKVSDTDSFFGWLKGSLLPTYFPQKNYANQTIFFARDLQYFSDNVSIRIGPPRLRQVRMGTGDCEYSSLTWPYPCFDRYSITDEDDQSYCVGWTPYNESCANSNDKTINAWKFTSALDIWGIPKAGEYNTYSGGGYIISLKETISEAMDIANDLLTEQWIDRQTRAVFLEFTLYNPNVNLFAYVMFLTEFTEFGRVLIWYESEAFRPVSSAEAVGTYVIACYSIFIAYVIYSFVKFIRGIRNLGCPDYLKHPWHYVDMIMAFLGFAAIGVYIVRIQAASKAMDLYYDQLVTGSQFINFANVVIWDNTFSIIFAILVFVSIIQFLRILGYSKKVTEILSVITNVGRDLYGFLIMFSIMFFTFVGTGYLLFGSSVKEYKSFFSVIGSLTNTFIGVNSLDALVESNPVVARMFYFMYILLVIMTLFTIFAAILNKSITDVKEESAGAAEIVGVMDIVLKSAKSALAFVPSVGKNNAADEKNENWGNLQDELRKGNVNAINVMRLVRETFSDIEGVEVQPQPEKTENKSATGVEEFLLNVDREIQS</sequence>
<feature type="transmembrane region" description="Helical" evidence="16">
    <location>
        <begin position="3594"/>
        <end position="3613"/>
    </location>
</feature>
<feature type="signal peptide" evidence="17">
    <location>
        <begin position="1"/>
        <end position="20"/>
    </location>
</feature>
<evidence type="ECO:0000256" key="12">
    <source>
        <dbReference type="ARBA" id="ARBA00023273"/>
    </source>
</evidence>
<dbReference type="PRINTS" id="PR01433">
    <property type="entry name" value="POLYCYSTIN2"/>
</dbReference>
<feature type="disulfide bond" evidence="14">
    <location>
        <begin position="585"/>
        <end position="595"/>
    </location>
</feature>
<dbReference type="PROSITE" id="PS50287">
    <property type="entry name" value="SRCR_2"/>
    <property type="match status" value="1"/>
</dbReference>
<evidence type="ECO:0000256" key="15">
    <source>
        <dbReference type="SAM" id="MobiDB-lite"/>
    </source>
</evidence>
<feature type="chain" id="PRO_5036450664" evidence="17">
    <location>
        <begin position="21"/>
        <end position="4307"/>
    </location>
</feature>
<dbReference type="SUPFAM" id="SSF49723">
    <property type="entry name" value="Lipase/lipooxygenase domain (PLAT/LH2 domain)"/>
    <property type="match status" value="1"/>
</dbReference>